<evidence type="ECO:0000256" key="7">
    <source>
        <dbReference type="SAM" id="SignalP"/>
    </source>
</evidence>
<dbReference type="InterPro" id="IPR015500">
    <property type="entry name" value="Peptidase_S8_subtilisin-rel"/>
</dbReference>
<dbReference type="Pfam" id="PF04151">
    <property type="entry name" value="PPC"/>
    <property type="match status" value="1"/>
</dbReference>
<name>A0ABX2RK95_9ACTN</name>
<evidence type="ECO:0000256" key="6">
    <source>
        <dbReference type="RuleBase" id="RU003355"/>
    </source>
</evidence>
<dbReference type="InterPro" id="IPR006311">
    <property type="entry name" value="TAT_signal"/>
</dbReference>
<evidence type="ECO:0000259" key="9">
    <source>
        <dbReference type="Pfam" id="PF04151"/>
    </source>
</evidence>
<dbReference type="PANTHER" id="PTHR43806">
    <property type="entry name" value="PEPTIDASE S8"/>
    <property type="match status" value="1"/>
</dbReference>
<dbReference type="InterPro" id="IPR058957">
    <property type="entry name" value="Peptidase_inhib_put_dom"/>
</dbReference>
<dbReference type="Gene3D" id="3.40.50.200">
    <property type="entry name" value="Peptidase S8/S53 domain"/>
    <property type="match status" value="1"/>
</dbReference>
<dbReference type="Pfam" id="PF00082">
    <property type="entry name" value="Peptidase_S8"/>
    <property type="match status" value="1"/>
</dbReference>
<dbReference type="PANTHER" id="PTHR43806:SF11">
    <property type="entry name" value="CEREVISIN-RELATED"/>
    <property type="match status" value="1"/>
</dbReference>
<sequence>MSKPRNLSRRTSAGLFASVVAAGAMTGAAGATTASAAPATTPDAAATAVETLGSHDAKLLAEAEAKHAPTVTLIVATEKGEAKDVADAMKELGGTVSRRFDSIGYVLAKVPTAKVLKAATLPGVAAVDLDETIQLPDPAPEAAPAGAEAAEQGETLAGPGAATGAVNPYMPTNETGAEAFKAAHPEWDGRGVTIGIMDSGVDLDQPALQKTTTGERKIVDWVTATDPLEDATWRAMITEVTGPTFTIGTTAWTAPGGTYRFATFRESITALSDPAGDVNRDGDTTDSWGVLYDSTSHDIRVDVNQNRNFTDDEVMRPYKEKFQVGHFGTDNPATAVREQIPFVVEYREDVDTAPVGGPGLVDYVNIGIIEATHGTHVAGITAANDMLGNSAFDGAAPGAKLVSARACSWGGGCTAAALTTGMADLVINRKVDVVNMSIGGLPALNDGSNARAQLYNDLITTYGVQMFISAGNSGPGLNTVGDPSVASNVVSVAASISKETWLANYGSVVRKDNALFNFSSRGPREDGGFKPNIAAPGSAISTAPTWQAGNPVPEAGYPLPPGYQMLNGTSMASPQATGAAALLLSAAKANDQGVTPAGLRRAIYTSARPIADVATYAQGYGMFNVPGAWDLLSDGVETRSYTSDAPVCTELSDNLTRYDAGTARFVPNPDRGTGVYNRCASAQGGQKVNQTRTYKVKVTRTSGPAGAIRHDVELRGNDGTFTAPRSVVLPLNRTVTINVVAKPRTAGAHGALMTIDDPATSVVDFEVSTVVVVSNDVKKPAYSYSAEGSVDRNSFTSYFVTVPAGAGALQVNLSGIATGSQTRFIAINPYGVPVESTSSLACYTNFSDPATCKPQERDYQNPIPGVWEIEVEARRTSPSLNNPFQLQARVQGVKVEPAVIELPSVTAGTPTEVTWDLTNTFGPVAVTGQGGPLSSVHAERPTIAEGAQQEYTVTVPAGATSFTARIGNTANLGADLDLSVFLGATRVGVSADGDSEEAVTLTNPAAGTYRVVVDGYAVDGPGTSTAYDYRDSFSAPSLGTLSAPTTPLALDNGDTATLTGTVTAQSAPAAGRELYGDLAVTTTEGAVVGRGSVAIGTVN</sequence>
<dbReference type="InterPro" id="IPR036852">
    <property type="entry name" value="Peptidase_S8/S53_dom_sf"/>
</dbReference>
<evidence type="ECO:0000259" key="8">
    <source>
        <dbReference type="Pfam" id="PF00082"/>
    </source>
</evidence>
<keyword evidence="4 5" id="KW-0720">Serine protease</keyword>
<evidence type="ECO:0000313" key="12">
    <source>
        <dbReference type="Proteomes" id="UP000631553"/>
    </source>
</evidence>
<dbReference type="PRINTS" id="PR00723">
    <property type="entry name" value="SUBTILISIN"/>
</dbReference>
<dbReference type="InterPro" id="IPR050131">
    <property type="entry name" value="Peptidase_S8_subtilisin-like"/>
</dbReference>
<comment type="similarity">
    <text evidence="1 5 6">Belongs to the peptidase S8 family.</text>
</comment>
<dbReference type="InterPro" id="IPR037045">
    <property type="entry name" value="S8pro/Inhibitor_I9_sf"/>
</dbReference>
<dbReference type="RefSeq" id="WP_179803118.1">
    <property type="nucleotide sequence ID" value="NZ_JACCCQ010000001.1"/>
</dbReference>
<dbReference type="InterPro" id="IPR007280">
    <property type="entry name" value="Peptidase_C_arc/bac"/>
</dbReference>
<proteinExistence type="inferred from homology"/>
<dbReference type="Proteomes" id="UP000631553">
    <property type="component" value="Unassembled WGS sequence"/>
</dbReference>
<evidence type="ECO:0000256" key="4">
    <source>
        <dbReference type="ARBA" id="ARBA00022825"/>
    </source>
</evidence>
<comment type="caution">
    <text evidence="11">The sequence shown here is derived from an EMBL/GenBank/DDBJ whole genome shotgun (WGS) entry which is preliminary data.</text>
</comment>
<evidence type="ECO:0000256" key="2">
    <source>
        <dbReference type="ARBA" id="ARBA00022670"/>
    </source>
</evidence>
<dbReference type="GO" id="GO:0006508">
    <property type="term" value="P:proteolysis"/>
    <property type="evidence" value="ECO:0007669"/>
    <property type="project" value="UniProtKB-KW"/>
</dbReference>
<feature type="domain" description="Peptidase C-terminal archaeal/bacterial" evidence="9">
    <location>
        <begin position="951"/>
        <end position="1015"/>
    </location>
</feature>
<feature type="active site" description="Charge relay system" evidence="5">
    <location>
        <position position="198"/>
    </location>
</feature>
<evidence type="ECO:0000313" key="11">
    <source>
        <dbReference type="EMBL" id="NYF56927.1"/>
    </source>
</evidence>
<feature type="domain" description="Peptidase S8/S53" evidence="8">
    <location>
        <begin position="189"/>
        <end position="621"/>
    </location>
</feature>
<dbReference type="PROSITE" id="PS51892">
    <property type="entry name" value="SUBTILASE"/>
    <property type="match status" value="1"/>
</dbReference>
<gene>
    <name evidence="11" type="ORF">HDA35_002758</name>
</gene>
<reference evidence="11 12" key="1">
    <citation type="submission" date="2020-07" db="EMBL/GenBank/DDBJ databases">
        <title>Sequencing the genomes of 1000 actinobacteria strains.</title>
        <authorList>
            <person name="Klenk H.-P."/>
        </authorList>
    </citation>
    <scope>NUCLEOTIDE SEQUENCE [LARGE SCALE GENOMIC DNA]</scope>
    <source>
        <strain evidence="11 12">DSM 43814</strain>
    </source>
</reference>
<dbReference type="EMBL" id="JACCCQ010000001">
    <property type="protein sequence ID" value="NYF56927.1"/>
    <property type="molecule type" value="Genomic_DNA"/>
</dbReference>
<dbReference type="InterPro" id="IPR000209">
    <property type="entry name" value="Peptidase_S8/S53_dom"/>
</dbReference>
<evidence type="ECO:0000256" key="5">
    <source>
        <dbReference type="PROSITE-ProRule" id="PRU01240"/>
    </source>
</evidence>
<evidence type="ECO:0000256" key="3">
    <source>
        <dbReference type="ARBA" id="ARBA00022801"/>
    </source>
</evidence>
<dbReference type="Pfam" id="PF26036">
    <property type="entry name" value="Peptidase_inhib_put"/>
    <property type="match status" value="1"/>
</dbReference>
<feature type="chain" id="PRO_5047190568" evidence="7">
    <location>
        <begin position="37"/>
        <end position="1099"/>
    </location>
</feature>
<accession>A0ABX2RK95</accession>
<keyword evidence="7" id="KW-0732">Signal</keyword>
<evidence type="ECO:0000259" key="10">
    <source>
        <dbReference type="Pfam" id="PF26036"/>
    </source>
</evidence>
<protein>
    <submittedName>
        <fullName evidence="11">Subtilisin family serine protease</fullName>
    </submittedName>
</protein>
<keyword evidence="2 5" id="KW-0645">Protease</keyword>
<organism evidence="11 12">
    <name type="scientific">Micromonospora purpureochromogenes</name>
    <dbReference type="NCBI Taxonomy" id="47872"/>
    <lineage>
        <taxon>Bacteria</taxon>
        <taxon>Bacillati</taxon>
        <taxon>Actinomycetota</taxon>
        <taxon>Actinomycetes</taxon>
        <taxon>Micromonosporales</taxon>
        <taxon>Micromonosporaceae</taxon>
        <taxon>Micromonospora</taxon>
    </lineage>
</organism>
<feature type="active site" description="Charge relay system" evidence="5">
    <location>
        <position position="570"/>
    </location>
</feature>
<dbReference type="InterPro" id="IPR023828">
    <property type="entry name" value="Peptidase_S8_Ser-AS"/>
</dbReference>
<dbReference type="InterPro" id="IPR023827">
    <property type="entry name" value="Peptidase_S8_Asp-AS"/>
</dbReference>
<dbReference type="GO" id="GO:0008233">
    <property type="term" value="F:peptidase activity"/>
    <property type="evidence" value="ECO:0007669"/>
    <property type="project" value="UniProtKB-KW"/>
</dbReference>
<evidence type="ECO:0000256" key="1">
    <source>
        <dbReference type="ARBA" id="ARBA00011073"/>
    </source>
</evidence>
<dbReference type="PROSITE" id="PS51318">
    <property type="entry name" value="TAT"/>
    <property type="match status" value="1"/>
</dbReference>
<dbReference type="Gene3D" id="2.60.120.380">
    <property type="match status" value="1"/>
</dbReference>
<dbReference type="PROSITE" id="PS00136">
    <property type="entry name" value="SUBTILASE_ASP"/>
    <property type="match status" value="1"/>
</dbReference>
<feature type="active site" description="Charge relay system" evidence="5">
    <location>
        <position position="373"/>
    </location>
</feature>
<dbReference type="Gene3D" id="3.30.70.80">
    <property type="entry name" value="Peptidase S8 propeptide/proteinase inhibitor I9"/>
    <property type="match status" value="1"/>
</dbReference>
<keyword evidence="12" id="KW-1185">Reference proteome</keyword>
<feature type="signal peptide" evidence="7">
    <location>
        <begin position="1"/>
        <end position="36"/>
    </location>
</feature>
<dbReference type="PROSITE" id="PS00138">
    <property type="entry name" value="SUBTILASE_SER"/>
    <property type="match status" value="1"/>
</dbReference>
<feature type="domain" description="Putative peptidase inhibitor" evidence="10">
    <location>
        <begin position="70"/>
        <end position="134"/>
    </location>
</feature>
<dbReference type="SUPFAM" id="SSF52743">
    <property type="entry name" value="Subtilisin-like"/>
    <property type="match status" value="1"/>
</dbReference>
<keyword evidence="3 5" id="KW-0378">Hydrolase</keyword>